<sequence length="136" mass="15152">MIEAVTPPDWQKPKGYANGMLVDGERLYTGGQIGWNKDQVFEHKDFVGQLEQTLSNIAEIVRAAGGEVTDIVRLTWFITDKKEYMARQKDVGAAYRRVLGRHFPSMSVIVVAGLIEDEALVEIEATAEIGKSKRDA</sequence>
<accession>A0A286HLP6</accession>
<proteinExistence type="predicted"/>
<dbReference type="Gene3D" id="3.30.1330.40">
    <property type="entry name" value="RutC-like"/>
    <property type="match status" value="1"/>
</dbReference>
<dbReference type="InterPro" id="IPR006175">
    <property type="entry name" value="YjgF/YER057c/UK114"/>
</dbReference>
<dbReference type="AlphaFoldDB" id="A0A286HLP6"/>
<dbReference type="Pfam" id="PF01042">
    <property type="entry name" value="Ribonuc_L-PSP"/>
    <property type="match status" value="1"/>
</dbReference>
<dbReference type="SUPFAM" id="SSF55298">
    <property type="entry name" value="YjgF-like"/>
    <property type="match status" value="1"/>
</dbReference>
<reference evidence="2" key="1">
    <citation type="submission" date="2017-08" db="EMBL/GenBank/DDBJ databases">
        <authorList>
            <person name="Varghese N."/>
            <person name="Submissions S."/>
        </authorList>
    </citation>
    <scope>NUCLEOTIDE SEQUENCE [LARGE SCALE GENOMIC DNA]</scope>
    <source>
        <strain evidence="2">KCTC 23107</strain>
    </source>
</reference>
<dbReference type="EMBL" id="OCPC01000001">
    <property type="protein sequence ID" value="SOE08698.1"/>
    <property type="molecule type" value="Genomic_DNA"/>
</dbReference>
<dbReference type="PANTHER" id="PTHR43857:SF1">
    <property type="entry name" value="YJGH FAMILY PROTEIN"/>
    <property type="match status" value="1"/>
</dbReference>
<evidence type="ECO:0000313" key="1">
    <source>
        <dbReference type="EMBL" id="SOE08698.1"/>
    </source>
</evidence>
<dbReference type="InterPro" id="IPR035959">
    <property type="entry name" value="RutC-like_sf"/>
</dbReference>
<dbReference type="RefSeq" id="WP_097104573.1">
    <property type="nucleotide sequence ID" value="NZ_OCPC01000001.1"/>
</dbReference>
<evidence type="ECO:0000313" key="2">
    <source>
        <dbReference type="Proteomes" id="UP000219465"/>
    </source>
</evidence>
<gene>
    <name evidence="1" type="ORF">SAMN05877838_0427</name>
</gene>
<dbReference type="OrthoDB" id="9803101at2"/>
<dbReference type="PANTHER" id="PTHR43857">
    <property type="entry name" value="BLR7761 PROTEIN"/>
    <property type="match status" value="1"/>
</dbReference>
<organism evidence="1 2">
    <name type="scientific">Hoeflea halophila</name>
    <dbReference type="NCBI Taxonomy" id="714899"/>
    <lineage>
        <taxon>Bacteria</taxon>
        <taxon>Pseudomonadati</taxon>
        <taxon>Pseudomonadota</taxon>
        <taxon>Alphaproteobacteria</taxon>
        <taxon>Hyphomicrobiales</taxon>
        <taxon>Rhizobiaceae</taxon>
        <taxon>Hoeflea</taxon>
    </lineage>
</organism>
<name>A0A286HLP6_9HYPH</name>
<protein>
    <submittedName>
        <fullName evidence="1">Enamine deaminase RidA (YjgF/YER057c/UK114 family)</fullName>
    </submittedName>
</protein>
<dbReference type="Proteomes" id="UP000219465">
    <property type="component" value="Unassembled WGS sequence"/>
</dbReference>
<dbReference type="CDD" id="cd00448">
    <property type="entry name" value="YjgF_YER057c_UK114_family"/>
    <property type="match status" value="1"/>
</dbReference>
<keyword evidence="2" id="KW-1185">Reference proteome</keyword>